<dbReference type="Pfam" id="PF01512">
    <property type="entry name" value="Complex1_51K"/>
    <property type="match status" value="1"/>
</dbReference>
<evidence type="ECO:0000256" key="1">
    <source>
        <dbReference type="ARBA" id="ARBA00022448"/>
    </source>
</evidence>
<dbReference type="EMBL" id="FUYA01000004">
    <property type="protein sequence ID" value="SKA72154.1"/>
    <property type="molecule type" value="Genomic_DNA"/>
</dbReference>
<dbReference type="GO" id="GO:0051539">
    <property type="term" value="F:4 iron, 4 sulfur cluster binding"/>
    <property type="evidence" value="ECO:0007669"/>
    <property type="project" value="UniProtKB-KW"/>
</dbReference>
<evidence type="ECO:0000256" key="7">
    <source>
        <dbReference type="ARBA" id="ARBA00023014"/>
    </source>
</evidence>
<dbReference type="InterPro" id="IPR011053">
    <property type="entry name" value="Single_hybrid_motif"/>
</dbReference>
<evidence type="ECO:0000256" key="4">
    <source>
        <dbReference type="ARBA" id="ARBA00022737"/>
    </source>
</evidence>
<evidence type="ECO:0000256" key="2">
    <source>
        <dbReference type="ARBA" id="ARBA00022485"/>
    </source>
</evidence>
<dbReference type="InterPro" id="IPR017896">
    <property type="entry name" value="4Fe4S_Fe-S-bd"/>
</dbReference>
<dbReference type="GO" id="GO:0009055">
    <property type="term" value="F:electron transfer activity"/>
    <property type="evidence" value="ECO:0007669"/>
    <property type="project" value="InterPro"/>
</dbReference>
<dbReference type="GO" id="GO:0046872">
    <property type="term" value="F:metal ion binding"/>
    <property type="evidence" value="ECO:0007669"/>
    <property type="project" value="UniProtKB-KW"/>
</dbReference>
<dbReference type="InterPro" id="IPR010208">
    <property type="entry name" value="Ion_transpt_RnfC/RsxC"/>
</dbReference>
<keyword evidence="1" id="KW-0813">Transport</keyword>
<keyword evidence="5" id="KW-0249">Electron transport</keyword>
<gene>
    <name evidence="9" type="ORF">SAMN02745702_01607</name>
</gene>
<evidence type="ECO:0000313" key="9">
    <source>
        <dbReference type="EMBL" id="SKA72154.1"/>
    </source>
</evidence>
<evidence type="ECO:0000313" key="10">
    <source>
        <dbReference type="Proteomes" id="UP000189733"/>
    </source>
</evidence>
<feature type="domain" description="4Fe-4S ferredoxin-type" evidence="8">
    <location>
        <begin position="245"/>
        <end position="275"/>
    </location>
</feature>
<keyword evidence="7" id="KW-0411">Iron-sulfur</keyword>
<dbReference type="InterPro" id="IPR009051">
    <property type="entry name" value="Helical_ferredxn"/>
</dbReference>
<reference evidence="9 10" key="1">
    <citation type="submission" date="2017-02" db="EMBL/GenBank/DDBJ databases">
        <authorList>
            <person name="Peterson S.W."/>
        </authorList>
    </citation>
    <scope>NUCLEOTIDE SEQUENCE [LARGE SCALE GENOMIC DNA]</scope>
    <source>
        <strain evidence="9 10">DSM 18034</strain>
    </source>
</reference>
<dbReference type="PIRSF" id="PIRSF036408">
    <property type="entry name" value="PduS_prd"/>
    <property type="match status" value="1"/>
</dbReference>
<organism evidence="9 10">
    <name type="scientific">Desulfobaculum bizertense DSM 18034</name>
    <dbReference type="NCBI Taxonomy" id="1121442"/>
    <lineage>
        <taxon>Bacteria</taxon>
        <taxon>Pseudomonadati</taxon>
        <taxon>Thermodesulfobacteriota</taxon>
        <taxon>Desulfovibrionia</taxon>
        <taxon>Desulfovibrionales</taxon>
        <taxon>Desulfovibrionaceae</taxon>
        <taxon>Desulfobaculum</taxon>
    </lineage>
</organism>
<dbReference type="Pfam" id="PF13375">
    <property type="entry name" value="RnfC_N"/>
    <property type="match status" value="1"/>
</dbReference>
<dbReference type="Pfam" id="PF10531">
    <property type="entry name" value="SLBB"/>
    <property type="match status" value="1"/>
</dbReference>
<accession>A0A1T4W4A9</accession>
<dbReference type="Gene3D" id="1.10.1060.10">
    <property type="entry name" value="Alpha-helical ferredoxin"/>
    <property type="match status" value="1"/>
</dbReference>
<dbReference type="PANTHER" id="PTHR43034">
    <property type="entry name" value="ION-TRANSLOCATING OXIDOREDUCTASE COMPLEX SUBUNIT C"/>
    <property type="match status" value="1"/>
</dbReference>
<dbReference type="InterPro" id="IPR026902">
    <property type="entry name" value="RnfC_N"/>
</dbReference>
<dbReference type="SUPFAM" id="SSF46548">
    <property type="entry name" value="alpha-helical ferredoxin"/>
    <property type="match status" value="1"/>
</dbReference>
<dbReference type="Pfam" id="PF13534">
    <property type="entry name" value="Fer4_17"/>
    <property type="match status" value="1"/>
</dbReference>
<dbReference type="PROSITE" id="PS51379">
    <property type="entry name" value="4FE4S_FER_2"/>
    <property type="match status" value="1"/>
</dbReference>
<dbReference type="SUPFAM" id="SSF51230">
    <property type="entry name" value="Single hybrid motif"/>
    <property type="match status" value="1"/>
</dbReference>
<sequence>MKEQIVTRIKEAGVVGAGGAGLPTHVKADASVDTVLVNGASCEPLLMSDPYLLESECQTVIRGLQTMMDCVGAKRGIICLKGKHEHAMAVVKDAVAKVPGGQIEVFELKDFYPAGDEHVLVHEVLGKTVPERGIPLQVGAVVSNVETLLNVAHAMDGTPVTHRYVTVTGEVKTPMVVKVPVGTAISDMLAYAGGPTIQDYKVVDGGPMMGRVKASIEEPVTKTTSGLIVLPPEHNVVAGKIKDPERIRKITNSICCQCTRCTDLCPRNLLGHSLHPHKLMRVFASHELDSEVAKEALLCSECGVCEKFACPMMISPREVNAQIKRVLMQGKVRWESSKEELVSSPFRESRFVPTSRLIQRLGLTQYMDHPKTGESFTPSSVTLLLGQHIGAPAQCVVAVGDRVKVGDLLGEIPEGAMGARVHASIDGVVESISDGKVTIRADR</sequence>
<protein>
    <submittedName>
        <fullName evidence="9">Na+-translocating ferredoxin:NAD+ oxidoreductase RNF, RnfC subunit</fullName>
    </submittedName>
</protein>
<proteinExistence type="predicted"/>
<keyword evidence="4" id="KW-0677">Repeat</keyword>
<dbReference type="Proteomes" id="UP000189733">
    <property type="component" value="Unassembled WGS sequence"/>
</dbReference>
<dbReference type="InterPro" id="IPR011538">
    <property type="entry name" value="Nuo51_FMN-bd"/>
</dbReference>
<dbReference type="InterPro" id="IPR037225">
    <property type="entry name" value="Nuo51_FMN-bd_sf"/>
</dbReference>
<dbReference type="InterPro" id="IPR019554">
    <property type="entry name" value="Soluble_ligand-bd"/>
</dbReference>
<dbReference type="InterPro" id="IPR017900">
    <property type="entry name" value="4Fe4S_Fe_S_CS"/>
</dbReference>
<dbReference type="SUPFAM" id="SSF142984">
    <property type="entry name" value="Nqo1 middle domain-like"/>
    <property type="match status" value="1"/>
</dbReference>
<dbReference type="OrthoDB" id="9767754at2"/>
<evidence type="ECO:0000256" key="6">
    <source>
        <dbReference type="ARBA" id="ARBA00023004"/>
    </source>
</evidence>
<keyword evidence="10" id="KW-1185">Reference proteome</keyword>
<dbReference type="GO" id="GO:0016020">
    <property type="term" value="C:membrane"/>
    <property type="evidence" value="ECO:0007669"/>
    <property type="project" value="InterPro"/>
</dbReference>
<keyword evidence="6" id="KW-0408">Iron</keyword>
<dbReference type="Gene3D" id="3.10.20.600">
    <property type="match status" value="1"/>
</dbReference>
<name>A0A1T4W4A9_9BACT</name>
<evidence type="ECO:0000259" key="8">
    <source>
        <dbReference type="PROSITE" id="PS51379"/>
    </source>
</evidence>
<dbReference type="PANTHER" id="PTHR43034:SF2">
    <property type="entry name" value="ION-TRANSLOCATING OXIDOREDUCTASE COMPLEX SUBUNIT C"/>
    <property type="match status" value="1"/>
</dbReference>
<evidence type="ECO:0000256" key="3">
    <source>
        <dbReference type="ARBA" id="ARBA00022723"/>
    </source>
</evidence>
<dbReference type="RefSeq" id="WP_078684879.1">
    <property type="nucleotide sequence ID" value="NZ_FUYA01000004.1"/>
</dbReference>
<keyword evidence="3" id="KW-0479">Metal-binding</keyword>
<dbReference type="STRING" id="1121442.SAMN02745702_01607"/>
<dbReference type="AlphaFoldDB" id="A0A1T4W4A9"/>
<dbReference type="InterPro" id="IPR017054">
    <property type="entry name" value="PduS"/>
</dbReference>
<dbReference type="PROSITE" id="PS00198">
    <property type="entry name" value="4FE4S_FER_1"/>
    <property type="match status" value="1"/>
</dbReference>
<dbReference type="Gene3D" id="3.40.50.11540">
    <property type="entry name" value="NADH-ubiquinone oxidoreductase 51kDa subunit"/>
    <property type="match status" value="1"/>
</dbReference>
<keyword evidence="2" id="KW-0004">4Fe-4S</keyword>
<evidence type="ECO:0000256" key="5">
    <source>
        <dbReference type="ARBA" id="ARBA00022982"/>
    </source>
</evidence>
<dbReference type="SUPFAM" id="SSF142019">
    <property type="entry name" value="Nqo1 FMN-binding domain-like"/>
    <property type="match status" value="1"/>
</dbReference>